<gene>
    <name evidence="1" type="ORF">BD626DRAFT_483897</name>
</gene>
<dbReference type="EMBL" id="VDMD01000003">
    <property type="protein sequence ID" value="TRM66808.1"/>
    <property type="molecule type" value="Genomic_DNA"/>
</dbReference>
<name>A0A550CPV5_9AGAR</name>
<sequence length="90" mass="10150">MEARLERTGQAPLDIEIVMDMDGYDSDDAPDTEEIWEDEPWTLLSAQSHRWASLSVTDLPCEGFDALSKRRRHSSYALSSMIDSSRSLGT</sequence>
<keyword evidence="2" id="KW-1185">Reference proteome</keyword>
<evidence type="ECO:0000313" key="1">
    <source>
        <dbReference type="EMBL" id="TRM66808.1"/>
    </source>
</evidence>
<proteinExistence type="predicted"/>
<organism evidence="1 2">
    <name type="scientific">Schizophyllum amplum</name>
    <dbReference type="NCBI Taxonomy" id="97359"/>
    <lineage>
        <taxon>Eukaryota</taxon>
        <taxon>Fungi</taxon>
        <taxon>Dikarya</taxon>
        <taxon>Basidiomycota</taxon>
        <taxon>Agaricomycotina</taxon>
        <taxon>Agaricomycetes</taxon>
        <taxon>Agaricomycetidae</taxon>
        <taxon>Agaricales</taxon>
        <taxon>Schizophyllaceae</taxon>
        <taxon>Schizophyllum</taxon>
    </lineage>
</organism>
<accession>A0A550CPV5</accession>
<reference evidence="1 2" key="1">
    <citation type="journal article" date="2019" name="New Phytol.">
        <title>Comparative genomics reveals unique wood-decay strategies and fruiting body development in the Schizophyllaceae.</title>
        <authorList>
            <person name="Almasi E."/>
            <person name="Sahu N."/>
            <person name="Krizsan K."/>
            <person name="Balint B."/>
            <person name="Kovacs G.M."/>
            <person name="Kiss B."/>
            <person name="Cseklye J."/>
            <person name="Drula E."/>
            <person name="Henrissat B."/>
            <person name="Nagy I."/>
            <person name="Chovatia M."/>
            <person name="Adam C."/>
            <person name="LaButti K."/>
            <person name="Lipzen A."/>
            <person name="Riley R."/>
            <person name="Grigoriev I.V."/>
            <person name="Nagy L.G."/>
        </authorList>
    </citation>
    <scope>NUCLEOTIDE SEQUENCE [LARGE SCALE GENOMIC DNA]</scope>
    <source>
        <strain evidence="1 2">NL-1724</strain>
    </source>
</reference>
<protein>
    <submittedName>
        <fullName evidence="1">Uncharacterized protein</fullName>
    </submittedName>
</protein>
<evidence type="ECO:0000313" key="2">
    <source>
        <dbReference type="Proteomes" id="UP000320762"/>
    </source>
</evidence>
<comment type="caution">
    <text evidence="1">The sequence shown here is derived from an EMBL/GenBank/DDBJ whole genome shotgun (WGS) entry which is preliminary data.</text>
</comment>
<dbReference type="AlphaFoldDB" id="A0A550CPV5"/>
<dbReference type="Proteomes" id="UP000320762">
    <property type="component" value="Unassembled WGS sequence"/>
</dbReference>